<keyword evidence="5" id="KW-1185">Reference proteome</keyword>
<name>A0A834R335_SARSC</name>
<dbReference type="PANTHER" id="PTHR12292">
    <property type="entry name" value="RWD DOMAIN-CONTAINING PROTEIN"/>
    <property type="match status" value="1"/>
</dbReference>
<evidence type="ECO:0000313" key="5">
    <source>
        <dbReference type="Proteomes" id="UP000070412"/>
    </source>
</evidence>
<dbReference type="Pfam" id="PF16543">
    <property type="entry name" value="DFRP_C"/>
    <property type="match status" value="1"/>
</dbReference>
<accession>A0A834R335</accession>
<dbReference type="InterPro" id="IPR032378">
    <property type="entry name" value="ZC3H15/TMA46_C"/>
</dbReference>
<dbReference type="EnsemblMetazoa" id="SSS_5305s_mrna">
    <property type="protein sequence ID" value="KAF7488332.1"/>
    <property type="gene ID" value="SSS_5305"/>
</dbReference>
<dbReference type="InterPro" id="IPR006575">
    <property type="entry name" value="RWD_dom"/>
</dbReference>
<dbReference type="EMBL" id="WVUK01000066">
    <property type="protein sequence ID" value="KAF7488332.1"/>
    <property type="molecule type" value="Genomic_DNA"/>
</dbReference>
<sequence>MSHAEEQSDEVEALKAIYPSEIAFFESKNVQHKFSIKINSENFSDDPYQLELLFGLPDDYPEISPEFEIISSTHLTESDQNQIMEILKNVVQDNLGSVMIFALITRAIEWINQLRDFRIEEQRKEEERIQKELEELEQKKFEGTRVTVESFILWKLKFDAEMAALNQKDLKSDSTKLTGKEMFMRDKNLIDSDLCFGENDDLNVKVDESLFVNDQLSDEDDPDFLLDQDTDEDD</sequence>
<dbReference type="Proteomes" id="UP000070412">
    <property type="component" value="Unassembled WGS sequence"/>
</dbReference>
<organism evidence="3">
    <name type="scientific">Sarcoptes scabiei</name>
    <name type="common">Itch mite</name>
    <name type="synonym">Acarus scabiei</name>
    <dbReference type="NCBI Taxonomy" id="52283"/>
    <lineage>
        <taxon>Eukaryota</taxon>
        <taxon>Metazoa</taxon>
        <taxon>Ecdysozoa</taxon>
        <taxon>Arthropoda</taxon>
        <taxon>Chelicerata</taxon>
        <taxon>Arachnida</taxon>
        <taxon>Acari</taxon>
        <taxon>Acariformes</taxon>
        <taxon>Sarcoptiformes</taxon>
        <taxon>Astigmata</taxon>
        <taxon>Psoroptidia</taxon>
        <taxon>Sarcoptoidea</taxon>
        <taxon>Sarcoptidae</taxon>
        <taxon>Sarcoptinae</taxon>
        <taxon>Sarcoptes</taxon>
    </lineage>
</organism>
<feature type="region of interest" description="Disordered" evidence="1">
    <location>
        <begin position="214"/>
        <end position="234"/>
    </location>
</feature>
<dbReference type="SMART" id="SM00591">
    <property type="entry name" value="RWD"/>
    <property type="match status" value="1"/>
</dbReference>
<dbReference type="GO" id="GO:0051246">
    <property type="term" value="P:regulation of protein metabolic process"/>
    <property type="evidence" value="ECO:0007669"/>
    <property type="project" value="UniProtKB-ARBA"/>
</dbReference>
<evidence type="ECO:0000259" key="2">
    <source>
        <dbReference type="PROSITE" id="PS50908"/>
    </source>
</evidence>
<dbReference type="InterPro" id="IPR040213">
    <property type="entry name" value="GIR2-like"/>
</dbReference>
<dbReference type="Pfam" id="PF05773">
    <property type="entry name" value="RWD"/>
    <property type="match status" value="1"/>
</dbReference>
<reference evidence="4" key="3">
    <citation type="submission" date="2022-06" db="UniProtKB">
        <authorList>
            <consortium name="EnsemblMetazoa"/>
        </authorList>
    </citation>
    <scope>IDENTIFICATION</scope>
</reference>
<dbReference type="OrthoDB" id="277175at2759"/>
<dbReference type="Gene3D" id="3.10.110.10">
    <property type="entry name" value="Ubiquitin Conjugating Enzyme"/>
    <property type="match status" value="1"/>
</dbReference>
<evidence type="ECO:0000313" key="4">
    <source>
        <dbReference type="EnsemblMetazoa" id="KAF7488332.1"/>
    </source>
</evidence>
<reference evidence="5" key="1">
    <citation type="journal article" date="2020" name="PLoS Negl. Trop. Dis.">
        <title>High-quality nuclear genome for Sarcoptes scabiei-A critical resource for a neglected parasite.</title>
        <authorList>
            <person name="Korhonen P.K."/>
            <person name="Gasser R.B."/>
            <person name="Ma G."/>
            <person name="Wang T."/>
            <person name="Stroehlein A.J."/>
            <person name="Young N.D."/>
            <person name="Ang C.S."/>
            <person name="Fernando D.D."/>
            <person name="Lu H.C."/>
            <person name="Taylor S."/>
            <person name="Reynolds S.L."/>
            <person name="Mofiz E."/>
            <person name="Najaraj S.H."/>
            <person name="Gowda H."/>
            <person name="Madugundu A."/>
            <person name="Renuse S."/>
            <person name="Holt D."/>
            <person name="Pandey A."/>
            <person name="Papenfuss A.T."/>
            <person name="Fischer K."/>
        </authorList>
    </citation>
    <scope>NUCLEOTIDE SEQUENCE [LARGE SCALE GENOMIC DNA]</scope>
</reference>
<protein>
    <submittedName>
        <fullName evidence="3">RWD domain-containing protein 1</fullName>
    </submittedName>
</protein>
<dbReference type="PROSITE" id="PS50908">
    <property type="entry name" value="RWD"/>
    <property type="match status" value="1"/>
</dbReference>
<evidence type="ECO:0000256" key="1">
    <source>
        <dbReference type="SAM" id="MobiDB-lite"/>
    </source>
</evidence>
<dbReference type="GO" id="GO:0010468">
    <property type="term" value="P:regulation of gene expression"/>
    <property type="evidence" value="ECO:0007669"/>
    <property type="project" value="UniProtKB-ARBA"/>
</dbReference>
<dbReference type="FunFam" id="3.10.110.10:FF:000050">
    <property type="entry name" value="eIF-2-alpha kinase GCN2"/>
    <property type="match status" value="1"/>
</dbReference>
<dbReference type="InterPro" id="IPR016135">
    <property type="entry name" value="UBQ-conjugating_enzyme/RWD"/>
</dbReference>
<gene>
    <name evidence="3" type="ORF">SSS_5305</name>
</gene>
<feature type="compositionally biased region" description="Acidic residues" evidence="1">
    <location>
        <begin position="216"/>
        <end position="234"/>
    </location>
</feature>
<dbReference type="GO" id="GO:0009893">
    <property type="term" value="P:positive regulation of metabolic process"/>
    <property type="evidence" value="ECO:0007669"/>
    <property type="project" value="UniProtKB-ARBA"/>
</dbReference>
<evidence type="ECO:0000313" key="3">
    <source>
        <dbReference type="EMBL" id="KAF7488332.1"/>
    </source>
</evidence>
<feature type="domain" description="RWD" evidence="2">
    <location>
        <begin position="9"/>
        <end position="114"/>
    </location>
</feature>
<dbReference type="AlphaFoldDB" id="A0A834R335"/>
<proteinExistence type="predicted"/>
<dbReference type="SUPFAM" id="SSF54495">
    <property type="entry name" value="UBC-like"/>
    <property type="match status" value="1"/>
</dbReference>
<reference evidence="3" key="2">
    <citation type="submission" date="2020-01" db="EMBL/GenBank/DDBJ databases">
        <authorList>
            <person name="Korhonen P.K.K."/>
            <person name="Guangxu M.G."/>
            <person name="Wang T.W."/>
            <person name="Stroehlein A.J.S."/>
            <person name="Young N.D."/>
            <person name="Ang C.-S.A."/>
            <person name="Fernando D.W.F."/>
            <person name="Lu H.L."/>
            <person name="Taylor S.T."/>
            <person name="Ehtesham M.E.M."/>
            <person name="Najaraj S.H.N."/>
            <person name="Harsha G.H.G."/>
            <person name="Madugundu A.M."/>
            <person name="Renuse S.R."/>
            <person name="Holt D.H."/>
            <person name="Pandey A.P."/>
            <person name="Papenfuss A.P."/>
            <person name="Gasser R.B.G."/>
            <person name="Fischer K.F."/>
        </authorList>
    </citation>
    <scope>NUCLEOTIDE SEQUENCE</scope>
    <source>
        <strain evidence="3">SSS_KF_BRIS2020</strain>
    </source>
</reference>
<dbReference type="GO" id="GO:0033554">
    <property type="term" value="P:cellular response to stress"/>
    <property type="evidence" value="ECO:0007669"/>
    <property type="project" value="UniProtKB-ARBA"/>
</dbReference>